<comment type="subcellular location">
    <subcellularLocation>
        <location evidence="1 13">Cytoplasm</location>
    </subcellularLocation>
</comment>
<evidence type="ECO:0000256" key="5">
    <source>
        <dbReference type="ARBA" id="ARBA00022881"/>
    </source>
</evidence>
<evidence type="ECO:0000256" key="7">
    <source>
        <dbReference type="ARBA" id="ARBA00023236"/>
    </source>
</evidence>
<evidence type="ECO:0000256" key="2">
    <source>
        <dbReference type="ARBA" id="ARBA00022490"/>
    </source>
</evidence>
<evidence type="ECO:0000313" key="18">
    <source>
        <dbReference type="Proteomes" id="UP000515276"/>
    </source>
</evidence>
<dbReference type="PROSITE" id="PS50165">
    <property type="entry name" value="UVRC"/>
    <property type="match status" value="1"/>
</dbReference>
<dbReference type="InterPro" id="IPR038476">
    <property type="entry name" value="UvrC_RNase_H_dom_sf"/>
</dbReference>
<dbReference type="Pfam" id="PF01541">
    <property type="entry name" value="GIY-YIG"/>
    <property type="match status" value="1"/>
</dbReference>
<evidence type="ECO:0000259" key="14">
    <source>
        <dbReference type="PROSITE" id="PS50151"/>
    </source>
</evidence>
<dbReference type="RefSeq" id="WP_182366354.1">
    <property type="nucleotide sequence ID" value="NZ_CP059139.1"/>
</dbReference>
<dbReference type="InterPro" id="IPR000305">
    <property type="entry name" value="GIY-YIG_endonuc"/>
</dbReference>
<keyword evidence="5 13" id="KW-0267">Excision nuclease</keyword>
<protein>
    <recommendedName>
        <fullName evidence="11 13">UvrABC system protein C</fullName>
        <shortName evidence="13">Protein UvrC</shortName>
    </recommendedName>
    <alternativeName>
        <fullName evidence="12 13">Excinuclease ABC subunit C</fullName>
    </alternativeName>
</protein>
<dbReference type="EMBL" id="CP059139">
    <property type="protein sequence ID" value="QMV61056.1"/>
    <property type="molecule type" value="Genomic_DNA"/>
</dbReference>
<feature type="domain" description="GIY-YIG" evidence="15">
    <location>
        <begin position="16"/>
        <end position="94"/>
    </location>
</feature>
<dbReference type="InterPro" id="IPR001162">
    <property type="entry name" value="UvrC_RNase_H_dom"/>
</dbReference>
<dbReference type="SMART" id="SM00278">
    <property type="entry name" value="HhH1"/>
    <property type="match status" value="2"/>
</dbReference>
<dbReference type="Gene3D" id="3.40.1440.10">
    <property type="entry name" value="GIY-YIG endonuclease"/>
    <property type="match status" value="1"/>
</dbReference>
<dbReference type="FunFam" id="3.30.420.340:FF:000001">
    <property type="entry name" value="UvrABC system protein C"/>
    <property type="match status" value="1"/>
</dbReference>
<comment type="similarity">
    <text evidence="9 13">Belongs to the UvrC family.</text>
</comment>
<dbReference type="NCBIfam" id="TIGR00194">
    <property type="entry name" value="uvrC"/>
    <property type="match status" value="1"/>
</dbReference>
<dbReference type="GO" id="GO:0009432">
    <property type="term" value="P:SOS response"/>
    <property type="evidence" value="ECO:0007669"/>
    <property type="project" value="UniProtKB-UniRule"/>
</dbReference>
<evidence type="ECO:0000256" key="4">
    <source>
        <dbReference type="ARBA" id="ARBA00022769"/>
    </source>
</evidence>
<keyword evidence="17" id="KW-0378">Hydrolase</keyword>
<proteinExistence type="inferred from homology"/>
<dbReference type="SUPFAM" id="SSF82771">
    <property type="entry name" value="GIY-YIG endonuclease"/>
    <property type="match status" value="1"/>
</dbReference>
<reference evidence="17 18" key="1">
    <citation type="journal article" date="2020" name="G3 (Bethesda)">
        <title>CeMbio - The Caenorhabditis elegans Microbiome Resource.</title>
        <authorList>
            <person name="Dirksen P."/>
            <person name="Assie A."/>
            <person name="Zimmermann J."/>
            <person name="Zhang F."/>
            <person name="Tietje A.M."/>
            <person name="Marsh S.A."/>
            <person name="Felix M.A."/>
            <person name="Shapira M."/>
            <person name="Kaleta C."/>
            <person name="Schulenburg H."/>
            <person name="Samuel B."/>
        </authorList>
    </citation>
    <scope>NUCLEOTIDE SEQUENCE [LARGE SCALE GENOMIC DNA]</scope>
    <source>
        <strain evidence="17 18">MSPm1</strain>
    </source>
</reference>
<keyword evidence="4 13" id="KW-0228">DNA excision</keyword>
<evidence type="ECO:0000259" key="16">
    <source>
        <dbReference type="PROSITE" id="PS50165"/>
    </source>
</evidence>
<dbReference type="GO" id="GO:0006289">
    <property type="term" value="P:nucleotide-excision repair"/>
    <property type="evidence" value="ECO:0007669"/>
    <property type="project" value="UniProtKB-UniRule"/>
</dbReference>
<keyword evidence="6 13" id="KW-0234">DNA repair</keyword>
<dbReference type="GO" id="GO:0009381">
    <property type="term" value="F:excinuclease ABC activity"/>
    <property type="evidence" value="ECO:0007669"/>
    <property type="project" value="UniProtKB-UniRule"/>
</dbReference>
<dbReference type="FunFam" id="1.10.150.20:FF:000005">
    <property type="entry name" value="UvrABC system protein C"/>
    <property type="match status" value="1"/>
</dbReference>
<dbReference type="Pfam" id="PF02151">
    <property type="entry name" value="UVR"/>
    <property type="match status" value="1"/>
</dbReference>
<dbReference type="Gene3D" id="1.10.150.20">
    <property type="entry name" value="5' to 3' exonuclease, C-terminal subdomain"/>
    <property type="match status" value="1"/>
</dbReference>
<dbReference type="Pfam" id="PF22920">
    <property type="entry name" value="UvrC_RNaseH"/>
    <property type="match status" value="1"/>
</dbReference>
<evidence type="ECO:0000256" key="3">
    <source>
        <dbReference type="ARBA" id="ARBA00022763"/>
    </source>
</evidence>
<dbReference type="GO" id="GO:0009380">
    <property type="term" value="C:excinuclease repair complex"/>
    <property type="evidence" value="ECO:0007669"/>
    <property type="project" value="InterPro"/>
</dbReference>
<keyword evidence="18" id="KW-1185">Reference proteome</keyword>
<evidence type="ECO:0000256" key="8">
    <source>
        <dbReference type="ARBA" id="ARBA00059452"/>
    </source>
</evidence>
<dbReference type="InterPro" id="IPR003583">
    <property type="entry name" value="Hlx-hairpin-Hlx_DNA-bd_motif"/>
</dbReference>
<dbReference type="AlphaFoldDB" id="A0A7G5DH31"/>
<evidence type="ECO:0000256" key="6">
    <source>
        <dbReference type="ARBA" id="ARBA00023204"/>
    </source>
</evidence>
<keyword evidence="7 13" id="KW-0742">SOS response</keyword>
<comment type="subunit">
    <text evidence="10 13">Interacts with UvrB in an incision complex.</text>
</comment>
<evidence type="ECO:0000256" key="12">
    <source>
        <dbReference type="ARBA" id="ARBA00077138"/>
    </source>
</evidence>
<sequence>MSAPFDSSAFLATCSGRPGVYRMFDGEARLLYVGKAKNLKKRLSSYFRKTGQAPKTAALVARIAQIETTITANETEALLLEQTLIKEWRPPYNILLRDDKSYPYVFLSDGDFPRLGIHRGAKKAKGRYFGPYPSALAIRESLSLLQKTFLVRQCEDSYYKNRTRPCLQYQIKRCKGPCVGLVSPEEYAEDVRHSVMFLDGRSNALSDELSASMEKASMALEFERAAELRDQIALLRRVQDQQSMEGGTGDVDIVAVMLNPGGACVHLISVRGGRVLGSKNFFPQVAIEEEGGDVLMAFLGQYYLGNAERDLPSELIVNVQHEDFATLIEAIESLRGRSLSISHRVRGTRARWQQLAVTNAEQALAARLANREHMAERFEALASVLEMDEPPQRMECFDISHSSGEATVASCVVFGPEGPLKSDYRRFNIEGITAGDDYAAMHQALTRRFSKVKDGEGKSPDVLLVDGGKGQLAMAREVLQELAVPDLILLGVAKGTTRKPGLEVLYLNDAEHEFTLPGNSPALHLIQQIRDESHRFAITGHRARRGKARRTSSLEEVAGIGPKRRRELLNHFGGLQELSRASAEEIAKAPGISKKLAELIYATLHSE</sequence>
<dbReference type="InterPro" id="IPR004791">
    <property type="entry name" value="UvrC"/>
</dbReference>
<dbReference type="NCBIfam" id="NF001824">
    <property type="entry name" value="PRK00558.1-5"/>
    <property type="match status" value="1"/>
</dbReference>
<dbReference type="Pfam" id="PF14520">
    <property type="entry name" value="HHH_5"/>
    <property type="match status" value="1"/>
</dbReference>
<evidence type="ECO:0000256" key="1">
    <source>
        <dbReference type="ARBA" id="ARBA00004496"/>
    </source>
</evidence>
<dbReference type="PANTHER" id="PTHR30562">
    <property type="entry name" value="UVRC/OXIDOREDUCTASE"/>
    <property type="match status" value="1"/>
</dbReference>
<dbReference type="InterPro" id="IPR001943">
    <property type="entry name" value="UVR_dom"/>
</dbReference>
<evidence type="ECO:0000256" key="10">
    <source>
        <dbReference type="ARBA" id="ARBA00062841"/>
    </source>
</evidence>
<gene>
    <name evidence="13 17" type="primary">uvrC</name>
    <name evidence="17" type="ORF">HS968_13455</name>
</gene>
<dbReference type="InterPro" id="IPR036876">
    <property type="entry name" value="UVR_dom_sf"/>
</dbReference>
<dbReference type="CDD" id="cd10434">
    <property type="entry name" value="GIY-YIG_UvrC_Cho"/>
    <property type="match status" value="1"/>
</dbReference>
<dbReference type="PROSITE" id="PS50164">
    <property type="entry name" value="GIY_YIG"/>
    <property type="match status" value="1"/>
</dbReference>
<dbReference type="PROSITE" id="PS50151">
    <property type="entry name" value="UVR"/>
    <property type="match status" value="1"/>
</dbReference>
<dbReference type="HAMAP" id="MF_00203">
    <property type="entry name" value="UvrC"/>
    <property type="match status" value="1"/>
</dbReference>
<accession>A0A7G5DH31</accession>
<dbReference type="Pfam" id="PF08459">
    <property type="entry name" value="UvrC_RNaseH_dom"/>
    <property type="match status" value="1"/>
</dbReference>
<dbReference type="Proteomes" id="UP000515276">
    <property type="component" value="Chromosome"/>
</dbReference>
<name>A0A7G5DH31_9PSED</name>
<evidence type="ECO:0000256" key="9">
    <source>
        <dbReference type="ARBA" id="ARBA00061531"/>
    </source>
</evidence>
<dbReference type="InterPro" id="IPR035901">
    <property type="entry name" value="GIY-YIG_endonuc_sf"/>
</dbReference>
<dbReference type="InterPro" id="IPR010994">
    <property type="entry name" value="RuvA_2-like"/>
</dbReference>
<dbReference type="SUPFAM" id="SSF46600">
    <property type="entry name" value="C-terminal UvrC-binding domain of UvrB"/>
    <property type="match status" value="1"/>
</dbReference>
<dbReference type="Gene3D" id="4.10.860.10">
    <property type="entry name" value="UVR domain"/>
    <property type="match status" value="1"/>
</dbReference>
<dbReference type="SMART" id="SM00465">
    <property type="entry name" value="GIYc"/>
    <property type="match status" value="1"/>
</dbReference>
<dbReference type="PANTHER" id="PTHR30562:SF1">
    <property type="entry name" value="UVRABC SYSTEM PROTEIN C"/>
    <property type="match status" value="1"/>
</dbReference>
<evidence type="ECO:0000259" key="15">
    <source>
        <dbReference type="PROSITE" id="PS50164"/>
    </source>
</evidence>
<dbReference type="InterPro" id="IPR047296">
    <property type="entry name" value="GIY-YIG_UvrC_Cho"/>
</dbReference>
<dbReference type="GO" id="GO:0005737">
    <property type="term" value="C:cytoplasm"/>
    <property type="evidence" value="ECO:0007669"/>
    <property type="project" value="UniProtKB-SubCell"/>
</dbReference>
<dbReference type="GO" id="GO:0003677">
    <property type="term" value="F:DNA binding"/>
    <property type="evidence" value="ECO:0007669"/>
    <property type="project" value="UniProtKB-UniRule"/>
</dbReference>
<evidence type="ECO:0000256" key="13">
    <source>
        <dbReference type="HAMAP-Rule" id="MF_00203"/>
    </source>
</evidence>
<dbReference type="FunFam" id="3.40.1440.10:FF:000001">
    <property type="entry name" value="UvrABC system protein C"/>
    <property type="match status" value="1"/>
</dbReference>
<feature type="domain" description="UvrC family homology region profile" evidence="16">
    <location>
        <begin position="253"/>
        <end position="479"/>
    </location>
</feature>
<evidence type="ECO:0000313" key="17">
    <source>
        <dbReference type="EMBL" id="QMV61056.1"/>
    </source>
</evidence>
<comment type="function">
    <text evidence="8 13">The UvrABC repair system catalyzes the recognition and processing of DNA lesions. UvrC both incises the 5' and 3' sides of the lesion. The N-terminal half is responsible for the 3' incision and the C-terminal half is responsible for the 5' incision.</text>
</comment>
<dbReference type="SUPFAM" id="SSF47781">
    <property type="entry name" value="RuvA domain 2-like"/>
    <property type="match status" value="1"/>
</dbReference>
<keyword evidence="2 13" id="KW-0963">Cytoplasm</keyword>
<dbReference type="InterPro" id="IPR050066">
    <property type="entry name" value="UvrABC_protein_C"/>
</dbReference>
<feature type="domain" description="UVR" evidence="14">
    <location>
        <begin position="203"/>
        <end position="238"/>
    </location>
</feature>
<dbReference type="Gene3D" id="3.30.420.340">
    <property type="entry name" value="UvrC, RNAse H endonuclease domain"/>
    <property type="match status" value="1"/>
</dbReference>
<evidence type="ECO:0000256" key="11">
    <source>
        <dbReference type="ARBA" id="ARBA00067419"/>
    </source>
</evidence>
<keyword evidence="3 13" id="KW-0227">DNA damage</keyword>
<organism evidence="17 18">
    <name type="scientific">Pseudomonas berkeleyensis</name>
    <dbReference type="NCBI Taxonomy" id="2726956"/>
    <lineage>
        <taxon>Bacteria</taxon>
        <taxon>Pseudomonadati</taxon>
        <taxon>Pseudomonadota</taxon>
        <taxon>Gammaproteobacteria</taxon>
        <taxon>Pseudomonadales</taxon>
        <taxon>Pseudomonadaceae</taxon>
        <taxon>Pseudomonas</taxon>
    </lineage>
</organism>